<dbReference type="RefSeq" id="WP_349543557.1">
    <property type="nucleotide sequence ID" value="NZ_JAOALG010000001.1"/>
</dbReference>
<evidence type="ECO:0000256" key="6">
    <source>
        <dbReference type="ARBA" id="ARBA00023136"/>
    </source>
</evidence>
<keyword evidence="5 7" id="KW-1133">Transmembrane helix</keyword>
<reference evidence="9 10" key="1">
    <citation type="journal article" date="2024" name="Chem. Sci.">
        <title>Discovery of a lagriamide polyketide by integrated genome mining, isotopic labeling, and untargeted metabolomics.</title>
        <authorList>
            <person name="Fergusson C.H."/>
            <person name="Saulog J."/>
            <person name="Paulo B.S."/>
            <person name="Wilson D.M."/>
            <person name="Liu D.Y."/>
            <person name="Morehouse N.J."/>
            <person name="Waterworth S."/>
            <person name="Barkei J."/>
            <person name="Gray C.A."/>
            <person name="Kwan J.C."/>
            <person name="Eustaquio A.S."/>
            <person name="Linington R.G."/>
        </authorList>
    </citation>
    <scope>NUCLEOTIDE SEQUENCE [LARGE SCALE GENOMIC DNA]</scope>
    <source>
        <strain evidence="9 10">RL17-338-BIF-B</strain>
    </source>
</reference>
<evidence type="ECO:0000313" key="10">
    <source>
        <dbReference type="Proteomes" id="UP001469089"/>
    </source>
</evidence>
<dbReference type="PANTHER" id="PTHR43045:SF4">
    <property type="entry name" value="TRANSPORTER YDFJ-RELATED"/>
    <property type="match status" value="1"/>
</dbReference>
<comment type="subcellular location">
    <subcellularLocation>
        <location evidence="1">Cell membrane</location>
        <topology evidence="1">Multi-pass membrane protein</topology>
    </subcellularLocation>
</comment>
<feature type="transmembrane region" description="Helical" evidence="7">
    <location>
        <begin position="64"/>
        <end position="91"/>
    </location>
</feature>
<feature type="transmembrane region" description="Helical" evidence="7">
    <location>
        <begin position="161"/>
        <end position="181"/>
    </location>
</feature>
<dbReference type="PROSITE" id="PS00217">
    <property type="entry name" value="SUGAR_TRANSPORT_2"/>
    <property type="match status" value="1"/>
</dbReference>
<keyword evidence="4 7" id="KW-0812">Transmembrane</keyword>
<feature type="domain" description="Major facilitator superfamily (MFS) profile" evidence="8">
    <location>
        <begin position="1"/>
        <end position="347"/>
    </location>
</feature>
<sequence>MFSSAGFAVFTMLIALLPGYESIGMASYWLLVFLRFVDGIFLGGGYTGAIPLALEATRKDRRGLVGGLIMVGFPAAYLSTNLLAVLMFALFPLSGLHSPYAQWGWRLPFMLGALLAAVLTLFYVFKVEESTVWQVEIAGKSDKLPLSDLLTGKSARSLAQIFLLMTGLWMTQNMITLFLPVGLLTRILKLDHVQISATLVFTYTVMLFSYIGAGMLSQKIGRKAFFVIVGVLILTAGAGVLYVLACVDHLPFAMVVALVCALAILVTSPWGVVVTYINERFVTDVRATGFGVGFSLSVIVPSFYAFYLSWLGTFMSARLAPVILLFVGGVIVTLDALIGPETCQVDF</sequence>
<feature type="transmembrane region" description="Helical" evidence="7">
    <location>
        <begin position="251"/>
        <end position="277"/>
    </location>
</feature>
<keyword evidence="10" id="KW-1185">Reference proteome</keyword>
<dbReference type="Gene3D" id="1.20.1250.20">
    <property type="entry name" value="MFS general substrate transporter like domains"/>
    <property type="match status" value="2"/>
</dbReference>
<dbReference type="SUPFAM" id="SSF103473">
    <property type="entry name" value="MFS general substrate transporter"/>
    <property type="match status" value="1"/>
</dbReference>
<dbReference type="InterPro" id="IPR036259">
    <property type="entry name" value="MFS_trans_sf"/>
</dbReference>
<accession>A0ABV1LF01</accession>
<dbReference type="EMBL" id="JAOALG010000001">
    <property type="protein sequence ID" value="MEQ5837917.1"/>
    <property type="molecule type" value="Genomic_DNA"/>
</dbReference>
<dbReference type="InterPro" id="IPR011701">
    <property type="entry name" value="MFS"/>
</dbReference>
<keyword evidence="6 7" id="KW-0472">Membrane</keyword>
<evidence type="ECO:0000256" key="2">
    <source>
        <dbReference type="ARBA" id="ARBA00022448"/>
    </source>
</evidence>
<evidence type="ECO:0000256" key="1">
    <source>
        <dbReference type="ARBA" id="ARBA00004651"/>
    </source>
</evidence>
<keyword evidence="2" id="KW-0813">Transport</keyword>
<dbReference type="Proteomes" id="UP001469089">
    <property type="component" value="Unassembled WGS sequence"/>
</dbReference>
<feature type="transmembrane region" description="Helical" evidence="7">
    <location>
        <begin position="29"/>
        <end position="52"/>
    </location>
</feature>
<dbReference type="InterPro" id="IPR020846">
    <property type="entry name" value="MFS_dom"/>
</dbReference>
<dbReference type="Pfam" id="PF07690">
    <property type="entry name" value="MFS_1"/>
    <property type="match status" value="1"/>
</dbReference>
<feature type="transmembrane region" description="Helical" evidence="7">
    <location>
        <begin position="319"/>
        <end position="338"/>
    </location>
</feature>
<dbReference type="PROSITE" id="PS50850">
    <property type="entry name" value="MFS"/>
    <property type="match status" value="1"/>
</dbReference>
<comment type="caution">
    <text evidence="9">The sequence shown here is derived from an EMBL/GenBank/DDBJ whole genome shotgun (WGS) entry which is preliminary data.</text>
</comment>
<keyword evidence="3" id="KW-1003">Cell membrane</keyword>
<evidence type="ECO:0000313" key="9">
    <source>
        <dbReference type="EMBL" id="MEQ5837917.1"/>
    </source>
</evidence>
<gene>
    <name evidence="9" type="ORF">N0A02_00495</name>
</gene>
<proteinExistence type="predicted"/>
<evidence type="ECO:0000256" key="3">
    <source>
        <dbReference type="ARBA" id="ARBA00022475"/>
    </source>
</evidence>
<feature type="transmembrane region" description="Helical" evidence="7">
    <location>
        <begin position="193"/>
        <end position="213"/>
    </location>
</feature>
<evidence type="ECO:0000259" key="8">
    <source>
        <dbReference type="PROSITE" id="PS50850"/>
    </source>
</evidence>
<feature type="transmembrane region" description="Helical" evidence="7">
    <location>
        <begin position="225"/>
        <end position="245"/>
    </location>
</feature>
<evidence type="ECO:0000256" key="4">
    <source>
        <dbReference type="ARBA" id="ARBA00022692"/>
    </source>
</evidence>
<dbReference type="InterPro" id="IPR005829">
    <property type="entry name" value="Sugar_transporter_CS"/>
</dbReference>
<evidence type="ECO:0000256" key="7">
    <source>
        <dbReference type="SAM" id="Phobius"/>
    </source>
</evidence>
<feature type="transmembrane region" description="Helical" evidence="7">
    <location>
        <begin position="103"/>
        <end position="125"/>
    </location>
</feature>
<organism evidence="9 10">
    <name type="scientific">Paraburkholderia acidicola</name>
    <dbReference type="NCBI Taxonomy" id="1912599"/>
    <lineage>
        <taxon>Bacteria</taxon>
        <taxon>Pseudomonadati</taxon>
        <taxon>Pseudomonadota</taxon>
        <taxon>Betaproteobacteria</taxon>
        <taxon>Burkholderiales</taxon>
        <taxon>Burkholderiaceae</taxon>
        <taxon>Paraburkholderia</taxon>
    </lineage>
</organism>
<evidence type="ECO:0000256" key="5">
    <source>
        <dbReference type="ARBA" id="ARBA00022989"/>
    </source>
</evidence>
<protein>
    <submittedName>
        <fullName evidence="9">MFS transporter</fullName>
    </submittedName>
</protein>
<name>A0ABV1LF01_9BURK</name>
<feature type="transmembrane region" description="Helical" evidence="7">
    <location>
        <begin position="289"/>
        <end position="307"/>
    </location>
</feature>
<dbReference type="PANTHER" id="PTHR43045">
    <property type="entry name" value="SHIKIMATE TRANSPORTER"/>
    <property type="match status" value="1"/>
</dbReference>